<comment type="similarity">
    <text evidence="3">Belongs to the polysaccharide lyase 4 family.</text>
</comment>
<dbReference type="InterPro" id="IPR008979">
    <property type="entry name" value="Galactose-bd-like_sf"/>
</dbReference>
<evidence type="ECO:0000256" key="5">
    <source>
        <dbReference type="ARBA" id="ARBA00022525"/>
    </source>
</evidence>
<sequence length="638" mass="72115">MASSSTPSVTFTDGSSKVVLDNGYVKVTLSKPGGIVTAISYAGLDNLLEVRNKETNRGYWDLNWSETDAKDIFDVPGGTDFKLVYSDGDRVEVSFTRPFDSNRNPAMVPLTIDKRFVLLRGHSGFYTYAIYDHAIGWRDFNLNQTRVCFKLNRDIFHYMALADNKLRLMPSPEDMTDARSEQLAYKEARLLTNPIEPSLKGEVDDKFLYSCDNIQNQVHGWMCDDPGVGFWMITPSNEFRNGGPTKQDLTSHTGPTCLAMFHSAHYAGIELCAQFRSEAWRKVFGPVYIYLNKKPAAAKVRDLWDDAKARMQLEWRSWPYTWPASSDYPKAADRGEVSGRILFRDRVGDALRQSGKDALVGLAKSSQPGAWQKDSKGYQFWTKADVRGNYTIKNVRVGVYDVVAWIPGVLGDFRRDGRIRVGRGEKLVLSDMVYEPPRAGPTVWSIGVADRSATGYIPDPDPKYVNKLFVNHPEKWRQYGLWARYTQLYPDQDLIYTVGKSDWTKDWFFAHVPRRVVAADGSYSYKATTWQVRFRLTTFDKKSGPYTLRLGIAASNQAAIAIKVNDITSKTLFDTQQFGRDNAVARHGIHGLYVLFSVQIAAAHFKSGDNTIFLTQRKVTGPYNGVMYDSLRLEGPST</sequence>
<dbReference type="SUPFAM" id="SSF49785">
    <property type="entry name" value="Galactose-binding domain-like"/>
    <property type="match status" value="1"/>
</dbReference>
<dbReference type="InterPro" id="IPR010325">
    <property type="entry name" value="Rhamnogal_lyase"/>
</dbReference>
<dbReference type="Gene3D" id="2.70.98.10">
    <property type="match status" value="1"/>
</dbReference>
<accession>A0A176VNS8</accession>
<evidence type="ECO:0000256" key="6">
    <source>
        <dbReference type="ARBA" id="ARBA00022729"/>
    </source>
</evidence>
<dbReference type="Pfam" id="PF06045">
    <property type="entry name" value="Rhamnogal_lyase"/>
    <property type="match status" value="1"/>
</dbReference>
<dbReference type="GO" id="GO:0005576">
    <property type="term" value="C:extracellular region"/>
    <property type="evidence" value="ECO:0007669"/>
    <property type="project" value="UniProtKB-SubCell"/>
</dbReference>
<evidence type="ECO:0000313" key="10">
    <source>
        <dbReference type="EMBL" id="OAE22570.1"/>
    </source>
</evidence>
<dbReference type="SUPFAM" id="SSF74650">
    <property type="entry name" value="Galactose mutarotase-like"/>
    <property type="match status" value="1"/>
</dbReference>
<evidence type="ECO:0000256" key="1">
    <source>
        <dbReference type="ARBA" id="ARBA00001324"/>
    </source>
</evidence>
<dbReference type="Proteomes" id="UP000077202">
    <property type="component" value="Unassembled WGS sequence"/>
</dbReference>
<dbReference type="InterPro" id="IPR013784">
    <property type="entry name" value="Carb-bd-like_fold"/>
</dbReference>
<keyword evidence="7" id="KW-0456">Lyase</keyword>
<evidence type="ECO:0000256" key="4">
    <source>
        <dbReference type="ARBA" id="ARBA00012437"/>
    </source>
</evidence>
<protein>
    <recommendedName>
        <fullName evidence="4">rhamnogalacturonan endolyase</fullName>
        <ecNumber evidence="4">4.2.2.23</ecNumber>
    </recommendedName>
</protein>
<evidence type="ECO:0000256" key="2">
    <source>
        <dbReference type="ARBA" id="ARBA00004613"/>
    </source>
</evidence>
<evidence type="ECO:0000313" key="11">
    <source>
        <dbReference type="Proteomes" id="UP000077202"/>
    </source>
</evidence>
<evidence type="ECO:0000259" key="9">
    <source>
        <dbReference type="Pfam" id="PF14686"/>
    </source>
</evidence>
<name>A0A176VNS8_MARPO</name>
<dbReference type="InterPro" id="IPR029413">
    <property type="entry name" value="RG-lyase_II"/>
</dbReference>
<dbReference type="AlphaFoldDB" id="A0A176VNS8"/>
<dbReference type="CDD" id="cd10316">
    <property type="entry name" value="RGL4_M"/>
    <property type="match status" value="1"/>
</dbReference>
<dbReference type="InterPro" id="IPR029411">
    <property type="entry name" value="RG-lyase_III"/>
</dbReference>
<feature type="domain" description="Rhamnogalacturonan lyase" evidence="9">
    <location>
        <begin position="357"/>
        <end position="426"/>
    </location>
</feature>
<dbReference type="GO" id="GO:0030246">
    <property type="term" value="F:carbohydrate binding"/>
    <property type="evidence" value="ECO:0007669"/>
    <property type="project" value="InterPro"/>
</dbReference>
<evidence type="ECO:0000259" key="8">
    <source>
        <dbReference type="Pfam" id="PF14683"/>
    </source>
</evidence>
<evidence type="ECO:0000256" key="3">
    <source>
        <dbReference type="ARBA" id="ARBA00010418"/>
    </source>
</evidence>
<comment type="caution">
    <text evidence="10">The sequence shown here is derived from an EMBL/GenBank/DDBJ whole genome shotgun (WGS) entry which is preliminary data.</text>
</comment>
<dbReference type="GO" id="GO:0005975">
    <property type="term" value="P:carbohydrate metabolic process"/>
    <property type="evidence" value="ECO:0007669"/>
    <property type="project" value="InterPro"/>
</dbReference>
<keyword evidence="6" id="KW-0732">Signal</keyword>
<comment type="subcellular location">
    <subcellularLocation>
        <location evidence="2">Secreted</location>
    </subcellularLocation>
</comment>
<gene>
    <name evidence="10" type="ORF">AXG93_731s1130</name>
</gene>
<dbReference type="InterPro" id="IPR011013">
    <property type="entry name" value="Gal_mutarotase_sf_dom"/>
</dbReference>
<dbReference type="Pfam" id="PF14683">
    <property type="entry name" value="CBM-like"/>
    <property type="match status" value="1"/>
</dbReference>
<dbReference type="CDD" id="cd10317">
    <property type="entry name" value="RGL4_C"/>
    <property type="match status" value="1"/>
</dbReference>
<evidence type="ECO:0000256" key="7">
    <source>
        <dbReference type="ARBA" id="ARBA00023239"/>
    </source>
</evidence>
<dbReference type="EMBL" id="LVLJ01003151">
    <property type="protein sequence ID" value="OAE22570.1"/>
    <property type="molecule type" value="Genomic_DNA"/>
</dbReference>
<keyword evidence="5" id="KW-0964">Secreted</keyword>
<keyword evidence="11" id="KW-1185">Reference proteome</keyword>
<dbReference type="PANTHER" id="PTHR32018">
    <property type="entry name" value="RHAMNOGALACTURONATE LYASE FAMILY PROTEIN"/>
    <property type="match status" value="1"/>
</dbReference>
<proteinExistence type="inferred from homology"/>
<organism evidence="10 11">
    <name type="scientific">Marchantia polymorpha subsp. ruderalis</name>
    <dbReference type="NCBI Taxonomy" id="1480154"/>
    <lineage>
        <taxon>Eukaryota</taxon>
        <taxon>Viridiplantae</taxon>
        <taxon>Streptophyta</taxon>
        <taxon>Embryophyta</taxon>
        <taxon>Marchantiophyta</taxon>
        <taxon>Marchantiopsida</taxon>
        <taxon>Marchantiidae</taxon>
        <taxon>Marchantiales</taxon>
        <taxon>Marchantiaceae</taxon>
        <taxon>Marchantia</taxon>
    </lineage>
</organism>
<dbReference type="GO" id="GO:0102210">
    <property type="term" value="F:rhamnogalacturonan endolyase activity"/>
    <property type="evidence" value="ECO:0007669"/>
    <property type="project" value="UniProtKB-EC"/>
</dbReference>
<dbReference type="SUPFAM" id="SSF49452">
    <property type="entry name" value="Starch-binding domain-like"/>
    <property type="match status" value="1"/>
</dbReference>
<dbReference type="InterPro" id="IPR051850">
    <property type="entry name" value="Polysacch_Lyase_4"/>
</dbReference>
<reference evidence="10" key="1">
    <citation type="submission" date="2016-03" db="EMBL/GenBank/DDBJ databases">
        <title>Mechanisms controlling the formation of the plant cell surface in tip-growing cells are functionally conserved among land plants.</title>
        <authorList>
            <person name="Honkanen S."/>
            <person name="Jones V.A."/>
            <person name="Morieri G."/>
            <person name="Champion C."/>
            <person name="Hetherington A.J."/>
            <person name="Kelly S."/>
            <person name="Saint-Marcoux D."/>
            <person name="Proust H."/>
            <person name="Prescott H."/>
            <person name="Dolan L."/>
        </authorList>
    </citation>
    <scope>NUCLEOTIDE SEQUENCE [LARGE SCALE GENOMIC DNA]</scope>
    <source>
        <tissue evidence="10">Whole gametophyte</tissue>
    </source>
</reference>
<dbReference type="PANTHER" id="PTHR32018:SF1">
    <property type="entry name" value="RHAMNOGALACTURONAN ENDOLYASE"/>
    <property type="match status" value="1"/>
</dbReference>
<dbReference type="Gene3D" id="2.60.120.260">
    <property type="entry name" value="Galactose-binding domain-like"/>
    <property type="match status" value="1"/>
</dbReference>
<dbReference type="EC" id="4.2.2.23" evidence="4"/>
<dbReference type="Gene3D" id="2.60.40.1120">
    <property type="entry name" value="Carboxypeptidase-like, regulatory domain"/>
    <property type="match status" value="1"/>
</dbReference>
<feature type="domain" description="Rhamnogalacturonan lyase" evidence="8">
    <location>
        <begin position="442"/>
        <end position="633"/>
    </location>
</feature>
<comment type="catalytic activity">
    <reaction evidence="1">
        <text>Endotype eliminative cleavage of L-alpha-rhamnopyranosyl-(1-&gt;4)-alpha-D-galactopyranosyluronic acid bonds of rhamnogalacturonan I domains in ramified hairy regions of pectin leaving L-rhamnopyranose at the reducing end and 4-deoxy-4,5-unsaturated D-galactopyranosyluronic acid at the non-reducing end.</text>
        <dbReference type="EC" id="4.2.2.23"/>
    </reaction>
</comment>
<dbReference type="CDD" id="cd10320">
    <property type="entry name" value="RGL4_N"/>
    <property type="match status" value="1"/>
</dbReference>
<dbReference type="InterPro" id="IPR014718">
    <property type="entry name" value="GH-type_carb-bd"/>
</dbReference>
<dbReference type="Pfam" id="PF14686">
    <property type="entry name" value="fn3_3"/>
    <property type="match status" value="1"/>
</dbReference>